<evidence type="ECO:0000259" key="16">
    <source>
        <dbReference type="PROSITE" id="PS50819"/>
    </source>
</evidence>
<keyword evidence="3 14" id="KW-0235">DNA replication</keyword>
<dbReference type="SUPFAM" id="SSF52540">
    <property type="entry name" value="P-loop containing nucleoside triphosphate hydrolases"/>
    <property type="match status" value="2"/>
</dbReference>
<dbReference type="Gene3D" id="3.40.50.300">
    <property type="entry name" value="P-loop containing nucleotide triphosphate hydrolases"/>
    <property type="match status" value="2"/>
</dbReference>
<comment type="function">
    <text evidence="11 14">The intein is an endonuclease.</text>
</comment>
<keyword evidence="19" id="KW-1185">Reference proteome</keyword>
<dbReference type="GO" id="GO:0016787">
    <property type="term" value="F:hydrolase activity"/>
    <property type="evidence" value="ECO:0007669"/>
    <property type="project" value="UniProtKB-KW"/>
</dbReference>
<keyword evidence="10" id="KW-0413">Isomerase</keyword>
<dbReference type="GO" id="GO:0003678">
    <property type="term" value="F:DNA helicase activity"/>
    <property type="evidence" value="ECO:0007669"/>
    <property type="project" value="UniProtKB-EC"/>
</dbReference>
<dbReference type="Gene3D" id="3.10.28.10">
    <property type="entry name" value="Homing endonucleases"/>
    <property type="match status" value="1"/>
</dbReference>
<evidence type="ECO:0000256" key="11">
    <source>
        <dbReference type="ARBA" id="ARBA00044940"/>
    </source>
</evidence>
<evidence type="ECO:0000313" key="18">
    <source>
        <dbReference type="EMBL" id="MDO7875753.1"/>
    </source>
</evidence>
<feature type="region of interest" description="Disordered" evidence="15">
    <location>
        <begin position="846"/>
        <end position="886"/>
    </location>
</feature>
<evidence type="ECO:0000256" key="3">
    <source>
        <dbReference type="ARBA" id="ARBA00022705"/>
    </source>
</evidence>
<evidence type="ECO:0000256" key="6">
    <source>
        <dbReference type="ARBA" id="ARBA00022801"/>
    </source>
</evidence>
<keyword evidence="5 14" id="KW-0547">Nucleotide-binding</keyword>
<dbReference type="InterPro" id="IPR027417">
    <property type="entry name" value="P-loop_NTPase"/>
</dbReference>
<dbReference type="SUPFAM" id="SSF51294">
    <property type="entry name" value="Hedgehog/intein (Hint) domain"/>
    <property type="match status" value="1"/>
</dbReference>
<keyword evidence="7 14" id="KW-0347">Helicase</keyword>
<feature type="domain" description="SF4 helicase" evidence="17">
    <location>
        <begin position="209"/>
        <end position="246"/>
    </location>
</feature>
<evidence type="ECO:0000256" key="2">
    <source>
        <dbReference type="ARBA" id="ARBA00022515"/>
    </source>
</evidence>
<dbReference type="EC" id="5.6.2.3" evidence="13 14"/>
<dbReference type="Proteomes" id="UP001176429">
    <property type="component" value="Unassembled WGS sequence"/>
</dbReference>
<dbReference type="InterPro" id="IPR027434">
    <property type="entry name" value="Homing_endonucl"/>
</dbReference>
<dbReference type="InterPro" id="IPR036844">
    <property type="entry name" value="Hint_dom_sf"/>
</dbReference>
<protein>
    <recommendedName>
        <fullName evidence="13 14">Replicative DNA helicase</fullName>
        <ecNumber evidence="13 14">5.6.2.3</ecNumber>
    </recommendedName>
</protein>
<dbReference type="PANTHER" id="PTHR30153">
    <property type="entry name" value="REPLICATIVE DNA HELICASE DNAB"/>
    <property type="match status" value="1"/>
</dbReference>
<evidence type="ECO:0000256" key="7">
    <source>
        <dbReference type="ARBA" id="ARBA00022806"/>
    </source>
</evidence>
<dbReference type="InterPro" id="IPR016136">
    <property type="entry name" value="DNA_helicase_N/primase_C"/>
</dbReference>
<dbReference type="SUPFAM" id="SSF55608">
    <property type="entry name" value="Homing endonucleases"/>
    <property type="match status" value="1"/>
</dbReference>
<evidence type="ECO:0000256" key="4">
    <source>
        <dbReference type="ARBA" id="ARBA00022737"/>
    </source>
</evidence>
<reference evidence="18" key="1">
    <citation type="submission" date="2023-07" db="EMBL/GenBank/DDBJ databases">
        <authorList>
            <person name="Kim M.K."/>
        </authorList>
    </citation>
    <scope>NUCLEOTIDE SEQUENCE</scope>
    <source>
        <strain evidence="18">ASUV-10-1</strain>
    </source>
</reference>
<organism evidence="18 19">
    <name type="scientific">Hymenobacter aranciens</name>
    <dbReference type="NCBI Taxonomy" id="3063996"/>
    <lineage>
        <taxon>Bacteria</taxon>
        <taxon>Pseudomonadati</taxon>
        <taxon>Bacteroidota</taxon>
        <taxon>Cytophagia</taxon>
        <taxon>Cytophagales</taxon>
        <taxon>Hymenobacteraceae</taxon>
        <taxon>Hymenobacter</taxon>
    </lineage>
</organism>
<dbReference type="PANTHER" id="PTHR30153:SF2">
    <property type="entry name" value="REPLICATIVE DNA HELICASE"/>
    <property type="match status" value="1"/>
</dbReference>
<keyword evidence="4" id="KW-0677">Repeat</keyword>
<gene>
    <name evidence="18" type="primary">dnaB</name>
    <name evidence="18" type="ORF">Q5H93_13500</name>
</gene>
<sequence>MLDKMDDRVKQAGARAKAAWGSRGANGLVLSNASATGKLPPQAPELEMAVLGALMLEKDALTSVIDLLKPDSFYKASHKLIYEAIIHLFDKSEPIDQLTVVQELREMGALEAAGGPFYVANLTLKVNSAANVEYHARIVTESAIKRAMITVANDVLRDAYEDTTDVFNLLDTTEAALFEVSESNIRKNFDDMRSLMGKAIKELEEKKNQKDGLTGVPSGFTALDRVTSGWQPSDLVIIAARPGMGKCLGKGTLVLMYNGDLRKVEDVLPGDLLMGDDSTPRRVKSIARGRENMYWVRQNKGDDYRVNESHILSLKRSRNEGPHHHGDVLNITVKDWLAKGPKFRSNYKGYKVPVEFAVEELPIDPYFLGVWLGDGASSNCRITGQDQEIIDYLHEYAAELGMQVTVGVVENRCNSYGITRGRQGGNIAEYSLQDELRQLGVLDNKHIPRAYAINSTENRLRLLAGLIDSDGHLNVVSNGYEITQKNEKLARQIKFICDSLGFRTSLTKKRAVISKIGYESEVWRVRFYGDIDRIPVRVARKKANTWASKVNWRQTGISVEFDKEDDYYGFEIDGNRLFLLQDMTVTHNTAFVVSAMRNAAVEHKRAVAIFSLEMSSLQLVNRLISAEAELDSEKIKKGSLADYEWQQLNHKITDLSAAPIYIDDTPGLSIRELRTKCRRLRSQKDVQMIIIDYLQLMSGNTDGRGGNREQEIASISRALKGIAKELNVPVLALSQLSRSVETRGGEKRPQLSDLRESGSIEQDADMVIFLYRPEYYGLDQDAEGNSTQGVGEVIIAKHRNGSLETVQLKFIGKYTKFGDLEGSGGFDGGFGGGSYTPGALPSSSFDDEPGAGGGFAPNTIRLGSKINESPVPFPKGNISKFEEPPF</sequence>
<proteinExistence type="inferred from homology"/>
<dbReference type="InterPro" id="IPR007692">
    <property type="entry name" value="DNA_helicase_DnaB"/>
</dbReference>
<evidence type="ECO:0000256" key="10">
    <source>
        <dbReference type="ARBA" id="ARBA00023235"/>
    </source>
</evidence>
<keyword evidence="8 14" id="KW-0067">ATP-binding</keyword>
<comment type="catalytic activity">
    <reaction evidence="12 14">
        <text>ATP + H2O = ADP + phosphate + H(+)</text>
        <dbReference type="Rhea" id="RHEA:13065"/>
        <dbReference type="ChEBI" id="CHEBI:15377"/>
        <dbReference type="ChEBI" id="CHEBI:15378"/>
        <dbReference type="ChEBI" id="CHEBI:30616"/>
        <dbReference type="ChEBI" id="CHEBI:43474"/>
        <dbReference type="ChEBI" id="CHEBI:456216"/>
        <dbReference type="EC" id="5.6.2.3"/>
    </reaction>
</comment>
<evidence type="ECO:0000256" key="8">
    <source>
        <dbReference type="ARBA" id="ARBA00022840"/>
    </source>
</evidence>
<evidence type="ECO:0000313" key="19">
    <source>
        <dbReference type="Proteomes" id="UP001176429"/>
    </source>
</evidence>
<dbReference type="PROSITE" id="PS51199">
    <property type="entry name" value="SF4_HELICASE"/>
    <property type="match status" value="2"/>
</dbReference>
<comment type="caution">
    <text evidence="18">The sequence shown here is derived from an EMBL/GenBank/DDBJ whole genome shotgun (WGS) entry which is preliminary data.</text>
</comment>
<evidence type="ECO:0000256" key="13">
    <source>
        <dbReference type="NCBIfam" id="TIGR00665"/>
    </source>
</evidence>
<dbReference type="InterPro" id="IPR004860">
    <property type="entry name" value="LAGLIDADG_dom"/>
</dbReference>
<evidence type="ECO:0000256" key="14">
    <source>
        <dbReference type="RuleBase" id="RU362085"/>
    </source>
</evidence>
<dbReference type="SUPFAM" id="SSF48024">
    <property type="entry name" value="N-terminal domain of DnaB helicase"/>
    <property type="match status" value="1"/>
</dbReference>
<comment type="similarity">
    <text evidence="1 14">Belongs to the helicase family. DnaB subfamily.</text>
</comment>
<dbReference type="InterPro" id="IPR007868">
    <property type="entry name" value="Hom_end_hint"/>
</dbReference>
<name>A0ABT9BDL3_9BACT</name>
<feature type="domain" description="DOD-type homing endonuclease" evidence="16">
    <location>
        <begin position="367"/>
        <end position="502"/>
    </location>
</feature>
<dbReference type="InterPro" id="IPR004042">
    <property type="entry name" value="Intein_endonuc_central"/>
</dbReference>
<accession>A0ABT9BDL3</accession>
<dbReference type="NCBIfam" id="TIGR00665">
    <property type="entry name" value="DnaB"/>
    <property type="match status" value="1"/>
</dbReference>
<evidence type="ECO:0000256" key="12">
    <source>
        <dbReference type="ARBA" id="ARBA00048954"/>
    </source>
</evidence>
<dbReference type="InterPro" id="IPR007693">
    <property type="entry name" value="DNA_helicase_DnaB-like_N"/>
</dbReference>
<dbReference type="CDD" id="cd00984">
    <property type="entry name" value="DnaB_C"/>
    <property type="match status" value="1"/>
</dbReference>
<dbReference type="Gene3D" id="1.10.860.10">
    <property type="entry name" value="DNAb Helicase, Chain A"/>
    <property type="match status" value="1"/>
</dbReference>
<dbReference type="Pfam" id="PF03796">
    <property type="entry name" value="DnaB_C"/>
    <property type="match status" value="1"/>
</dbReference>
<keyword evidence="2 14" id="KW-0639">Primosome</keyword>
<dbReference type="Pfam" id="PF05203">
    <property type="entry name" value="Hom_end_hint"/>
    <property type="match status" value="1"/>
</dbReference>
<keyword evidence="6 14" id="KW-0378">Hydrolase</keyword>
<dbReference type="RefSeq" id="WP_305007071.1">
    <property type="nucleotide sequence ID" value="NZ_JAUQSY010000008.1"/>
</dbReference>
<dbReference type="InterPro" id="IPR036185">
    <property type="entry name" value="DNA_heli_DnaB-like_N_sf"/>
</dbReference>
<feature type="domain" description="SF4 helicase" evidence="17">
    <location>
        <begin position="589"/>
        <end position="824"/>
    </location>
</feature>
<evidence type="ECO:0000256" key="1">
    <source>
        <dbReference type="ARBA" id="ARBA00008428"/>
    </source>
</evidence>
<evidence type="ECO:0000259" key="17">
    <source>
        <dbReference type="PROSITE" id="PS51199"/>
    </source>
</evidence>
<dbReference type="PROSITE" id="PS50819">
    <property type="entry name" value="INTEIN_ENDONUCLEASE"/>
    <property type="match status" value="1"/>
</dbReference>
<dbReference type="Pfam" id="PF00772">
    <property type="entry name" value="DnaB"/>
    <property type="match status" value="1"/>
</dbReference>
<keyword evidence="9 14" id="KW-0238">DNA-binding</keyword>
<dbReference type="Gene3D" id="2.170.16.10">
    <property type="entry name" value="Hedgehog/Intein (Hint) domain"/>
    <property type="match status" value="1"/>
</dbReference>
<comment type="function">
    <text evidence="14">The main replicative DNA helicase, it participates in initiation and elongation during chromosome replication. Travels ahead of the DNA replisome, separating dsDNA into templates for DNA synthesis. A processive ATP-dependent 5'-3' DNA helicase it has DNA-dependent ATPase activity.</text>
</comment>
<evidence type="ECO:0000256" key="9">
    <source>
        <dbReference type="ARBA" id="ARBA00023125"/>
    </source>
</evidence>
<dbReference type="Pfam" id="PF14528">
    <property type="entry name" value="LAGLIDADG_3"/>
    <property type="match status" value="1"/>
</dbReference>
<dbReference type="InterPro" id="IPR007694">
    <property type="entry name" value="DNA_helicase_DnaB-like_C"/>
</dbReference>
<dbReference type="EMBL" id="JAUQSY010000008">
    <property type="protein sequence ID" value="MDO7875753.1"/>
    <property type="molecule type" value="Genomic_DNA"/>
</dbReference>
<evidence type="ECO:0000256" key="15">
    <source>
        <dbReference type="SAM" id="MobiDB-lite"/>
    </source>
</evidence>
<evidence type="ECO:0000256" key="5">
    <source>
        <dbReference type="ARBA" id="ARBA00022741"/>
    </source>
</evidence>